<keyword evidence="2" id="KW-1185">Reference proteome</keyword>
<dbReference type="AlphaFoldDB" id="A0AAD5VGE2"/>
<protein>
    <submittedName>
        <fullName evidence="1">Uncharacterized protein</fullName>
    </submittedName>
</protein>
<evidence type="ECO:0000313" key="1">
    <source>
        <dbReference type="EMBL" id="KAJ3556217.1"/>
    </source>
</evidence>
<evidence type="ECO:0000313" key="2">
    <source>
        <dbReference type="Proteomes" id="UP001213000"/>
    </source>
</evidence>
<dbReference type="EMBL" id="JANIEX010001600">
    <property type="protein sequence ID" value="KAJ3556217.1"/>
    <property type="molecule type" value="Genomic_DNA"/>
</dbReference>
<proteinExistence type="predicted"/>
<reference evidence="1" key="1">
    <citation type="submission" date="2022-07" db="EMBL/GenBank/DDBJ databases">
        <title>Genome Sequence of Leucocoprinus birnbaumii.</title>
        <authorList>
            <person name="Buettner E."/>
        </authorList>
    </citation>
    <scope>NUCLEOTIDE SEQUENCE</scope>
    <source>
        <strain evidence="1">VT141</strain>
    </source>
</reference>
<sequence>MEECLRRVQVTPPEETYDSGTVIRNMPRRKLPFEIVCCRFLQRLPSLRVLHFRNVSFDPVAVDFELFEALSIALKGVTDLSIDGDACGFPLHILANCSMIKTIELDLRCLVVNAAGTSPSKWLLERHGATASPTTVRLHHGDDVGLGRFGKIFTMQPARFSFRLLRTLQLEYREIAPFTREDLARCRPGDFIPPVSWDGLSSTTKLAGTVLRNTGEALEKLVMMVELLGLCLLFLERWVAPLIELDKGNSFVSAEDMADVCNLRTLAVVLSIRPSYFGSARSPHERWLKTLVENIPSTKKLEDLRIQYTLHLGANDDEEAVLRTIQSAMHRSLDLPLFGSSGLYNLKTFEFEINLFKKGRRFSATSQRYTLTELFPSINTSGYSDLHSSIGIFMHPCGIQR</sequence>
<comment type="caution">
    <text evidence="1">The sequence shown here is derived from an EMBL/GenBank/DDBJ whole genome shotgun (WGS) entry which is preliminary data.</text>
</comment>
<organism evidence="1 2">
    <name type="scientific">Leucocoprinus birnbaumii</name>
    <dbReference type="NCBI Taxonomy" id="56174"/>
    <lineage>
        <taxon>Eukaryota</taxon>
        <taxon>Fungi</taxon>
        <taxon>Dikarya</taxon>
        <taxon>Basidiomycota</taxon>
        <taxon>Agaricomycotina</taxon>
        <taxon>Agaricomycetes</taxon>
        <taxon>Agaricomycetidae</taxon>
        <taxon>Agaricales</taxon>
        <taxon>Agaricineae</taxon>
        <taxon>Agaricaceae</taxon>
        <taxon>Leucocoprinus</taxon>
    </lineage>
</organism>
<dbReference type="Proteomes" id="UP001213000">
    <property type="component" value="Unassembled WGS sequence"/>
</dbReference>
<accession>A0AAD5VGE2</accession>
<gene>
    <name evidence="1" type="ORF">NP233_g12027</name>
</gene>
<name>A0AAD5VGE2_9AGAR</name>